<dbReference type="EMBL" id="CAJNOR010000059">
    <property type="protein sequence ID" value="CAF0778622.1"/>
    <property type="molecule type" value="Genomic_DNA"/>
</dbReference>
<keyword evidence="3" id="KW-1185">Reference proteome</keyword>
<gene>
    <name evidence="2" type="ORF">EDS130_LOCUS16708</name>
    <name evidence="1" type="ORF">XAT740_LOCUS1844</name>
</gene>
<comment type="caution">
    <text evidence="2">The sequence shown here is derived from an EMBL/GenBank/DDBJ whole genome shotgun (WGS) entry which is preliminary data.</text>
</comment>
<dbReference type="Proteomes" id="UP000663852">
    <property type="component" value="Unassembled WGS sequence"/>
</dbReference>
<name>A0A814JAT7_ADIRI</name>
<dbReference type="EMBL" id="CAJNOJ010000073">
    <property type="protein sequence ID" value="CAF1036836.1"/>
    <property type="molecule type" value="Genomic_DNA"/>
</dbReference>
<evidence type="ECO:0000313" key="4">
    <source>
        <dbReference type="Proteomes" id="UP000663852"/>
    </source>
</evidence>
<evidence type="ECO:0000313" key="1">
    <source>
        <dbReference type="EMBL" id="CAF0778622.1"/>
    </source>
</evidence>
<accession>A0A814JAT7</accession>
<protein>
    <submittedName>
        <fullName evidence="2">Uncharacterized protein</fullName>
    </submittedName>
</protein>
<evidence type="ECO:0000313" key="2">
    <source>
        <dbReference type="EMBL" id="CAF1036836.1"/>
    </source>
</evidence>
<proteinExistence type="predicted"/>
<reference evidence="2" key="1">
    <citation type="submission" date="2021-02" db="EMBL/GenBank/DDBJ databases">
        <authorList>
            <person name="Nowell W R."/>
        </authorList>
    </citation>
    <scope>NUCLEOTIDE SEQUENCE</scope>
</reference>
<dbReference type="OrthoDB" id="9978116at2759"/>
<evidence type="ECO:0000313" key="3">
    <source>
        <dbReference type="Proteomes" id="UP000663828"/>
    </source>
</evidence>
<dbReference type="AlphaFoldDB" id="A0A814JAT7"/>
<sequence length="104" mass="11703">MSNISIQVGNDRIQGKSIGSNRCQFWLHDKRFNIDSSDAVDDAIEILADREITVEGKLVRPNVWTAEYSFYGASSWGTVYIQYTLQFDTTSMKGTVKSETNVDA</sequence>
<dbReference type="Proteomes" id="UP000663828">
    <property type="component" value="Unassembled WGS sequence"/>
</dbReference>
<organism evidence="2 4">
    <name type="scientific">Adineta ricciae</name>
    <name type="common">Rotifer</name>
    <dbReference type="NCBI Taxonomy" id="249248"/>
    <lineage>
        <taxon>Eukaryota</taxon>
        <taxon>Metazoa</taxon>
        <taxon>Spiralia</taxon>
        <taxon>Gnathifera</taxon>
        <taxon>Rotifera</taxon>
        <taxon>Eurotatoria</taxon>
        <taxon>Bdelloidea</taxon>
        <taxon>Adinetida</taxon>
        <taxon>Adinetidae</taxon>
        <taxon>Adineta</taxon>
    </lineage>
</organism>